<evidence type="ECO:0000256" key="3">
    <source>
        <dbReference type="ARBA" id="ARBA00012687"/>
    </source>
</evidence>
<organism evidence="12 13">
    <name type="scientific">Tritonibacter horizontis</name>
    <dbReference type="NCBI Taxonomy" id="1768241"/>
    <lineage>
        <taxon>Bacteria</taxon>
        <taxon>Pseudomonadati</taxon>
        <taxon>Pseudomonadota</taxon>
        <taxon>Alphaproteobacteria</taxon>
        <taxon>Rhodobacterales</taxon>
        <taxon>Paracoccaceae</taxon>
        <taxon>Tritonibacter</taxon>
    </lineage>
</organism>
<dbReference type="Pfam" id="PF02684">
    <property type="entry name" value="LpxB"/>
    <property type="match status" value="1"/>
</dbReference>
<reference evidence="12 13" key="1">
    <citation type="submission" date="2015-12" db="EMBL/GenBank/DDBJ databases">
        <title>Genome sequence of the marine Rhodobacteraceae strain O3.65, Candidatus Tritonibacter horizontis.</title>
        <authorList>
            <person name="Poehlein A."/>
            <person name="Giebel H.A."/>
            <person name="Voget S."/>
            <person name="Brinkhoff T."/>
        </authorList>
    </citation>
    <scope>NUCLEOTIDE SEQUENCE [LARGE SCALE GENOMIC DNA]</scope>
    <source>
        <strain evidence="12 13">O3.65</strain>
    </source>
</reference>
<dbReference type="NCBIfam" id="TIGR00215">
    <property type="entry name" value="lpxB"/>
    <property type="match status" value="1"/>
</dbReference>
<protein>
    <recommendedName>
        <fullName evidence="4 11">Lipid-A-disaccharide synthase</fullName>
        <ecNumber evidence="3 11">2.4.1.182</ecNumber>
    </recommendedName>
</protein>
<gene>
    <name evidence="12" type="primary">lpxB</name>
    <name evidence="12" type="ORF">TRIHO_24800</name>
</gene>
<comment type="catalytic activity">
    <reaction evidence="10">
        <text>a lipid X + a UDP-2-N,3-O-bis[(3R)-3-hydroxyacyl]-alpha-D-glucosamine = a lipid A disaccharide + UDP + H(+)</text>
        <dbReference type="Rhea" id="RHEA:67828"/>
        <dbReference type="ChEBI" id="CHEBI:15378"/>
        <dbReference type="ChEBI" id="CHEBI:58223"/>
        <dbReference type="ChEBI" id="CHEBI:137748"/>
        <dbReference type="ChEBI" id="CHEBI:176338"/>
        <dbReference type="ChEBI" id="CHEBI:176343"/>
        <dbReference type="EC" id="2.4.1.182"/>
    </reaction>
</comment>
<evidence type="ECO:0000256" key="10">
    <source>
        <dbReference type="ARBA" id="ARBA00048975"/>
    </source>
</evidence>
<dbReference type="GO" id="GO:0009245">
    <property type="term" value="P:lipid A biosynthetic process"/>
    <property type="evidence" value="ECO:0007669"/>
    <property type="project" value="UniProtKB-UniRule"/>
</dbReference>
<evidence type="ECO:0000256" key="11">
    <source>
        <dbReference type="NCBIfam" id="TIGR00215"/>
    </source>
</evidence>
<evidence type="ECO:0000256" key="7">
    <source>
        <dbReference type="ARBA" id="ARBA00022676"/>
    </source>
</evidence>
<dbReference type="EMBL" id="LPUY01000074">
    <property type="protein sequence ID" value="KUP92510.1"/>
    <property type="molecule type" value="Genomic_DNA"/>
</dbReference>
<dbReference type="GO" id="GO:0008915">
    <property type="term" value="F:lipid-A-disaccharide synthase activity"/>
    <property type="evidence" value="ECO:0007669"/>
    <property type="project" value="UniProtKB-UniRule"/>
</dbReference>
<comment type="function">
    <text evidence="1">Condensation of UDP-2,3-diacylglucosamine and 2,3-diacylglucosamine-1-phosphate to form lipid A disaccharide, a precursor of lipid A, a phosphorylated glycolipid that anchors the lipopolysaccharide to the outer membrane of the cell.</text>
</comment>
<evidence type="ECO:0000256" key="2">
    <source>
        <dbReference type="ARBA" id="ARBA00007868"/>
    </source>
</evidence>
<accession>A0A132BXP5</accession>
<keyword evidence="6" id="KW-0441">Lipid A biosynthesis</keyword>
<evidence type="ECO:0000256" key="5">
    <source>
        <dbReference type="ARBA" id="ARBA00022516"/>
    </source>
</evidence>
<dbReference type="GO" id="GO:0005543">
    <property type="term" value="F:phospholipid binding"/>
    <property type="evidence" value="ECO:0007669"/>
    <property type="project" value="TreeGrafter"/>
</dbReference>
<dbReference type="PANTHER" id="PTHR30372">
    <property type="entry name" value="LIPID-A-DISACCHARIDE SYNTHASE"/>
    <property type="match status" value="1"/>
</dbReference>
<dbReference type="OrthoDB" id="9801642at2"/>
<keyword evidence="7 12" id="KW-0328">Glycosyltransferase</keyword>
<dbReference type="PATRIC" id="fig|1768241.3.peg.2599"/>
<keyword evidence="9" id="KW-0443">Lipid metabolism</keyword>
<dbReference type="GO" id="GO:0016020">
    <property type="term" value="C:membrane"/>
    <property type="evidence" value="ECO:0007669"/>
    <property type="project" value="GOC"/>
</dbReference>
<dbReference type="RefSeq" id="WP_068243954.1">
    <property type="nucleotide sequence ID" value="NZ_LPUY01000074.1"/>
</dbReference>
<evidence type="ECO:0000256" key="9">
    <source>
        <dbReference type="ARBA" id="ARBA00023098"/>
    </source>
</evidence>
<dbReference type="InterPro" id="IPR003835">
    <property type="entry name" value="Glyco_trans_19"/>
</dbReference>
<proteinExistence type="inferred from homology"/>
<evidence type="ECO:0000256" key="1">
    <source>
        <dbReference type="ARBA" id="ARBA00002056"/>
    </source>
</evidence>
<dbReference type="SUPFAM" id="SSF53756">
    <property type="entry name" value="UDP-Glycosyltransferase/glycogen phosphorylase"/>
    <property type="match status" value="1"/>
</dbReference>
<dbReference type="AlphaFoldDB" id="A0A132BXP5"/>
<sequence>MGLRVFILAGEPSGDRLGAALMAGLKTLSPGVTFEGIGGERMQAEGLASQFPMEELSVMGIAEILPKYRALKRRIRETADAVLKMQPDVVITIDSPDFSLRVAGLVKAESDIRTVHYVAPSVWAWRPGRAQKMARVIDHVLALLPFEPPYMQAAGMACDFVGHPVVSEPKATEADIAAFRQLHDLGTDPVVLALPGSRRSEVHKLADVFGAALRQFHRSHPTHRIVVPAAGNVAQLVREKLVDWPQGCVILDPAGQVPDVFAAQKRAAFATAELALAASGTVSLELAAARTPMVIAYRFNWLTWQIMTRMALIDTVTLVNLVSDTRTVPECLGPRCTAAAIAAALSGVLAAPDAQHQAMRLTMERVGEDGPPPGLRAAQAVLDRLPD</sequence>
<evidence type="ECO:0000256" key="8">
    <source>
        <dbReference type="ARBA" id="ARBA00022679"/>
    </source>
</evidence>
<name>A0A132BXP5_9RHOB</name>
<evidence type="ECO:0000313" key="13">
    <source>
        <dbReference type="Proteomes" id="UP000068382"/>
    </source>
</evidence>
<dbReference type="PANTHER" id="PTHR30372:SF4">
    <property type="entry name" value="LIPID-A-DISACCHARIDE SYNTHASE, MITOCHONDRIAL-RELATED"/>
    <property type="match status" value="1"/>
</dbReference>
<evidence type="ECO:0000256" key="4">
    <source>
        <dbReference type="ARBA" id="ARBA00020902"/>
    </source>
</evidence>
<evidence type="ECO:0000256" key="6">
    <source>
        <dbReference type="ARBA" id="ARBA00022556"/>
    </source>
</evidence>
<comment type="similarity">
    <text evidence="2">Belongs to the LpxB family.</text>
</comment>
<evidence type="ECO:0000313" key="12">
    <source>
        <dbReference type="EMBL" id="KUP92510.1"/>
    </source>
</evidence>
<keyword evidence="13" id="KW-1185">Reference proteome</keyword>
<keyword evidence="5" id="KW-0444">Lipid biosynthesis</keyword>
<dbReference type="Proteomes" id="UP000068382">
    <property type="component" value="Unassembled WGS sequence"/>
</dbReference>
<comment type="caution">
    <text evidence="12">The sequence shown here is derived from an EMBL/GenBank/DDBJ whole genome shotgun (WGS) entry which is preliminary data.</text>
</comment>
<keyword evidence="8 12" id="KW-0808">Transferase</keyword>
<dbReference type="EC" id="2.4.1.182" evidence="3 11"/>